<feature type="binding site" evidence="8">
    <location>
        <position position="272"/>
    </location>
    <ligand>
        <name>substrate</name>
    </ligand>
</feature>
<feature type="binding site" evidence="8">
    <location>
        <position position="179"/>
    </location>
    <ligand>
        <name>substrate</name>
    </ligand>
</feature>
<keyword evidence="3 8" id="KW-0819">tRNA processing</keyword>
<dbReference type="SUPFAM" id="SSF53067">
    <property type="entry name" value="Actin-like ATPase domain"/>
    <property type="match status" value="2"/>
</dbReference>
<dbReference type="InterPro" id="IPR017861">
    <property type="entry name" value="KAE1/TsaD"/>
</dbReference>
<evidence type="ECO:0000256" key="5">
    <source>
        <dbReference type="ARBA" id="ARBA00023004"/>
    </source>
</evidence>
<evidence type="ECO:0000256" key="1">
    <source>
        <dbReference type="ARBA" id="ARBA00022490"/>
    </source>
</evidence>
<evidence type="ECO:0000313" key="11">
    <source>
        <dbReference type="Proteomes" id="UP000009875"/>
    </source>
</evidence>
<name>K9EQL3_9LACT</name>
<dbReference type="HOGENOM" id="CLU_023208_0_2_9"/>
<gene>
    <name evidence="8" type="primary">tsaD</name>
    <name evidence="10" type="ORF">HMPREF9698_01388</name>
</gene>
<evidence type="ECO:0000256" key="6">
    <source>
        <dbReference type="ARBA" id="ARBA00023315"/>
    </source>
</evidence>
<dbReference type="FunFam" id="3.30.420.40:FF:000040">
    <property type="entry name" value="tRNA N6-adenosine threonylcarbamoyltransferase"/>
    <property type="match status" value="1"/>
</dbReference>
<keyword evidence="1 8" id="KW-0963">Cytoplasm</keyword>
<dbReference type="PANTHER" id="PTHR11735">
    <property type="entry name" value="TRNA N6-ADENOSINE THREONYLCARBAMOYLTRANSFERASE"/>
    <property type="match status" value="1"/>
</dbReference>
<feature type="binding site" evidence="8">
    <location>
        <begin position="133"/>
        <end position="137"/>
    </location>
    <ligand>
        <name>substrate</name>
    </ligand>
</feature>
<comment type="caution">
    <text evidence="10">The sequence shown here is derived from an EMBL/GenBank/DDBJ whole genome shotgun (WGS) entry which is preliminary data.</text>
</comment>
<dbReference type="Pfam" id="PF00814">
    <property type="entry name" value="TsaD"/>
    <property type="match status" value="1"/>
</dbReference>
<dbReference type="EC" id="2.3.1.234" evidence="8"/>
<dbReference type="GO" id="GO:0005737">
    <property type="term" value="C:cytoplasm"/>
    <property type="evidence" value="ECO:0007669"/>
    <property type="project" value="UniProtKB-SubCell"/>
</dbReference>
<dbReference type="PROSITE" id="PS01016">
    <property type="entry name" value="GLYCOPROTEASE"/>
    <property type="match status" value="1"/>
</dbReference>
<feature type="binding site" evidence="8">
    <location>
        <position position="111"/>
    </location>
    <ligand>
        <name>Fe cation</name>
        <dbReference type="ChEBI" id="CHEBI:24875"/>
    </ligand>
</feature>
<feature type="binding site" evidence="8">
    <location>
        <position position="302"/>
    </location>
    <ligand>
        <name>Fe cation</name>
        <dbReference type="ChEBI" id="CHEBI:24875"/>
    </ligand>
</feature>
<keyword evidence="4 8" id="KW-0479">Metal-binding</keyword>
<comment type="function">
    <text evidence="8">Required for the formation of a threonylcarbamoyl group on adenosine at position 37 (t(6)A37) in tRNAs that read codons beginning with adenine. Is involved in the transfer of the threonylcarbamoyl moiety of threonylcarbamoyl-AMP (TC-AMP) to the N6 group of A37, together with TsaE and TsaB. TsaD likely plays a direct catalytic role in this reaction.</text>
</comment>
<keyword evidence="6 8" id="KW-0012">Acyltransferase</keyword>
<comment type="cofactor">
    <cofactor evidence="8">
        <name>Fe(2+)</name>
        <dbReference type="ChEBI" id="CHEBI:29033"/>
    </cofactor>
    <text evidence="8">Binds 1 Fe(2+) ion per subunit.</text>
</comment>
<dbReference type="InterPro" id="IPR022450">
    <property type="entry name" value="TsaD"/>
</dbReference>
<feature type="domain" description="Gcp-like" evidence="9">
    <location>
        <begin position="26"/>
        <end position="308"/>
    </location>
</feature>
<reference evidence="10 11" key="1">
    <citation type="submission" date="2012-09" db="EMBL/GenBank/DDBJ databases">
        <title>The Genome Sequence of Alloiococcus otitis ATCC 51267.</title>
        <authorList>
            <consortium name="The Broad Institute Genome Sequencing Platform"/>
            <person name="Earl A."/>
            <person name="Ward D."/>
            <person name="Feldgarden M."/>
            <person name="Gevers D."/>
            <person name="Huys G."/>
            <person name="Walker B."/>
            <person name="Young S.K."/>
            <person name="Zeng Q."/>
            <person name="Gargeya S."/>
            <person name="Fitzgerald M."/>
            <person name="Haas B."/>
            <person name="Abouelleil A."/>
            <person name="Alvarado L."/>
            <person name="Arachchi H.M."/>
            <person name="Berlin A.M."/>
            <person name="Chapman S.B."/>
            <person name="Goldberg J."/>
            <person name="Griggs A."/>
            <person name="Gujja S."/>
            <person name="Hansen M."/>
            <person name="Howarth C."/>
            <person name="Imamovic A."/>
            <person name="Larimer J."/>
            <person name="McCowen C."/>
            <person name="Montmayeur A."/>
            <person name="Murphy C."/>
            <person name="Neiman D."/>
            <person name="Pearson M."/>
            <person name="Priest M."/>
            <person name="Roberts A."/>
            <person name="Saif S."/>
            <person name="Shea T."/>
            <person name="Sisk P."/>
            <person name="Sykes S."/>
            <person name="Wortman J."/>
            <person name="Nusbaum C."/>
            <person name="Birren B."/>
        </authorList>
    </citation>
    <scope>NUCLEOTIDE SEQUENCE [LARGE SCALE GENOMIC DNA]</scope>
    <source>
        <strain evidence="10 11">ATCC 51267</strain>
    </source>
</reference>
<dbReference type="CDD" id="cd24133">
    <property type="entry name" value="ASKHA_NBD_TsaD_bac"/>
    <property type="match status" value="1"/>
</dbReference>
<keyword evidence="2 8" id="KW-0808">Transferase</keyword>
<sequence length="333" mass="35483">MFILAIESSCDETSAAIIQDGRSLKSNIVASQIKSHERFGGVVPEIASRHHVEFITLIIEEAMKEAGVDFSDLSAVAVTQGPGLVGALLIGISAAKAIALAHDLPLIPVNHLAGHIYASNLVESMTFPLLALVVSGGHTELVYMAEDGQYEVVGETRDDAAGEAYDKVGRVLDLPYPAGKVIDQMADQGQDTFHFPRAMLQEDNYDFSFSGLKSAFINTVHNAKQKGQSLDANDLAASFQAAVVETLVEKTIRAAKDYQVKQVILAGGVAANSGLRTHLKKRLEAEMPQLDLLIPPISLCGDNAAMIGAAGTIAYRKGDFGQLDLNAKPGLML</sequence>
<feature type="binding site" evidence="8">
    <location>
        <position position="183"/>
    </location>
    <ligand>
        <name>substrate</name>
    </ligand>
</feature>
<keyword evidence="10" id="KW-0645">Protease</keyword>
<dbReference type="GO" id="GO:0002949">
    <property type="term" value="P:tRNA threonylcarbamoyladenosine modification"/>
    <property type="evidence" value="ECO:0007669"/>
    <property type="project" value="UniProtKB-UniRule"/>
</dbReference>
<dbReference type="GO" id="GO:0061711">
    <property type="term" value="F:tRNA N(6)-L-threonylcarbamoyladenine synthase activity"/>
    <property type="evidence" value="ECO:0007669"/>
    <property type="project" value="UniProtKB-EC"/>
</dbReference>
<dbReference type="GO" id="GO:0005506">
    <property type="term" value="F:iron ion binding"/>
    <property type="evidence" value="ECO:0007669"/>
    <property type="project" value="UniProtKB-UniRule"/>
</dbReference>
<dbReference type="NCBIfam" id="TIGR03723">
    <property type="entry name" value="T6A_TsaD_YgjD"/>
    <property type="match status" value="1"/>
</dbReference>
<evidence type="ECO:0000313" key="10">
    <source>
        <dbReference type="EMBL" id="EKU93227.1"/>
    </source>
</evidence>
<evidence type="ECO:0000256" key="4">
    <source>
        <dbReference type="ARBA" id="ARBA00022723"/>
    </source>
</evidence>
<evidence type="ECO:0000256" key="2">
    <source>
        <dbReference type="ARBA" id="ARBA00022679"/>
    </source>
</evidence>
<dbReference type="Proteomes" id="UP000009875">
    <property type="component" value="Unassembled WGS sequence"/>
</dbReference>
<comment type="subcellular location">
    <subcellularLocation>
        <location evidence="8">Cytoplasm</location>
    </subcellularLocation>
</comment>
<keyword evidence="5 8" id="KW-0408">Iron</keyword>
<dbReference type="STRING" id="883081.HMPREF9698_01388"/>
<protein>
    <recommendedName>
        <fullName evidence="8">tRNA N6-adenosine threonylcarbamoyltransferase</fullName>
        <ecNumber evidence="8">2.3.1.234</ecNumber>
    </recommendedName>
    <alternativeName>
        <fullName evidence="8">N6-L-threonylcarbamoyladenine synthase</fullName>
        <shortName evidence="8">t(6)A synthase</shortName>
    </alternativeName>
    <alternativeName>
        <fullName evidence="8">t(6)A37 threonylcarbamoyladenosine biosynthesis protein TsaD</fullName>
    </alternativeName>
    <alternativeName>
        <fullName evidence="8">tRNA threonylcarbamoyladenosine biosynthesis protein TsaD</fullName>
    </alternativeName>
</protein>
<organism evidence="10 11">
    <name type="scientific">Alloiococcus otitis ATCC 51267</name>
    <dbReference type="NCBI Taxonomy" id="883081"/>
    <lineage>
        <taxon>Bacteria</taxon>
        <taxon>Bacillati</taxon>
        <taxon>Bacillota</taxon>
        <taxon>Bacilli</taxon>
        <taxon>Lactobacillales</taxon>
        <taxon>Carnobacteriaceae</taxon>
        <taxon>Alloiococcus</taxon>
    </lineage>
</organism>
<evidence type="ECO:0000256" key="3">
    <source>
        <dbReference type="ARBA" id="ARBA00022694"/>
    </source>
</evidence>
<feature type="binding site" evidence="8">
    <location>
        <position position="115"/>
    </location>
    <ligand>
        <name>Fe cation</name>
        <dbReference type="ChEBI" id="CHEBI:24875"/>
    </ligand>
</feature>
<evidence type="ECO:0000256" key="8">
    <source>
        <dbReference type="HAMAP-Rule" id="MF_01445"/>
    </source>
</evidence>
<comment type="catalytic activity">
    <reaction evidence="7 8">
        <text>L-threonylcarbamoyladenylate + adenosine(37) in tRNA = N(6)-L-threonylcarbamoyladenosine(37) in tRNA + AMP + H(+)</text>
        <dbReference type="Rhea" id="RHEA:37059"/>
        <dbReference type="Rhea" id="RHEA-COMP:10162"/>
        <dbReference type="Rhea" id="RHEA-COMP:10163"/>
        <dbReference type="ChEBI" id="CHEBI:15378"/>
        <dbReference type="ChEBI" id="CHEBI:73682"/>
        <dbReference type="ChEBI" id="CHEBI:74411"/>
        <dbReference type="ChEBI" id="CHEBI:74418"/>
        <dbReference type="ChEBI" id="CHEBI:456215"/>
        <dbReference type="EC" id="2.3.1.234"/>
    </reaction>
</comment>
<dbReference type="EMBL" id="AGXA01000022">
    <property type="protein sequence ID" value="EKU93227.1"/>
    <property type="molecule type" value="Genomic_DNA"/>
</dbReference>
<dbReference type="eggNOG" id="COG0533">
    <property type="taxonomic scope" value="Bacteria"/>
</dbReference>
<dbReference type="InterPro" id="IPR043129">
    <property type="entry name" value="ATPase_NBD"/>
</dbReference>
<dbReference type="PATRIC" id="fig|883081.3.peg.1223"/>
<keyword evidence="10" id="KW-0378">Hydrolase</keyword>
<dbReference type="InterPro" id="IPR000905">
    <property type="entry name" value="Gcp-like_dom"/>
</dbReference>
<evidence type="ECO:0000259" key="9">
    <source>
        <dbReference type="Pfam" id="PF00814"/>
    </source>
</evidence>
<dbReference type="InterPro" id="IPR017860">
    <property type="entry name" value="Peptidase_M22_CS"/>
</dbReference>
<evidence type="ECO:0000256" key="7">
    <source>
        <dbReference type="ARBA" id="ARBA00048117"/>
    </source>
</evidence>
<dbReference type="AlphaFoldDB" id="K9EQL3"/>
<dbReference type="PRINTS" id="PR00789">
    <property type="entry name" value="OSIALOPTASE"/>
</dbReference>
<comment type="similarity">
    <text evidence="8">Belongs to the KAE1 / TsaD family.</text>
</comment>
<dbReference type="Gene3D" id="3.30.420.40">
    <property type="match status" value="2"/>
</dbReference>
<dbReference type="GO" id="GO:0006508">
    <property type="term" value="P:proteolysis"/>
    <property type="evidence" value="ECO:0007669"/>
    <property type="project" value="UniProtKB-KW"/>
</dbReference>
<proteinExistence type="inferred from homology"/>
<dbReference type="FunFam" id="3.30.420.40:FF:000012">
    <property type="entry name" value="tRNA N6-adenosine threonylcarbamoyltransferase"/>
    <property type="match status" value="1"/>
</dbReference>
<dbReference type="HAMAP" id="MF_01445">
    <property type="entry name" value="TsaD"/>
    <property type="match status" value="1"/>
</dbReference>
<dbReference type="GO" id="GO:0008233">
    <property type="term" value="F:peptidase activity"/>
    <property type="evidence" value="ECO:0007669"/>
    <property type="project" value="UniProtKB-KW"/>
</dbReference>
<dbReference type="PANTHER" id="PTHR11735:SF6">
    <property type="entry name" value="TRNA N6-ADENOSINE THREONYLCARBAMOYLTRANSFERASE, MITOCHONDRIAL"/>
    <property type="match status" value="1"/>
</dbReference>
<accession>K9EQL3</accession>
<feature type="binding site" evidence="8">
    <location>
        <position position="166"/>
    </location>
    <ligand>
        <name>substrate</name>
    </ligand>
</feature>
<dbReference type="NCBIfam" id="TIGR00329">
    <property type="entry name" value="gcp_kae1"/>
    <property type="match status" value="1"/>
</dbReference>
<keyword evidence="11" id="KW-1185">Reference proteome</keyword>